<feature type="transmembrane region" description="Helical" evidence="7">
    <location>
        <begin position="1193"/>
        <end position="1215"/>
    </location>
</feature>
<evidence type="ECO:0000256" key="6">
    <source>
        <dbReference type="SAM" id="MobiDB-lite"/>
    </source>
</evidence>
<feature type="region of interest" description="Disordered" evidence="6">
    <location>
        <begin position="1"/>
        <end position="55"/>
    </location>
</feature>
<dbReference type="InterPro" id="IPR050829">
    <property type="entry name" value="CorA_MIT"/>
</dbReference>
<evidence type="ECO:0000256" key="5">
    <source>
        <dbReference type="PROSITE-ProRule" id="PRU00023"/>
    </source>
</evidence>
<feature type="region of interest" description="Disordered" evidence="6">
    <location>
        <begin position="813"/>
        <end position="883"/>
    </location>
</feature>
<keyword evidence="3 7" id="KW-1133">Transmembrane helix</keyword>
<evidence type="ECO:0000256" key="1">
    <source>
        <dbReference type="ARBA" id="ARBA00004141"/>
    </source>
</evidence>
<dbReference type="OrthoDB" id="341259at2759"/>
<dbReference type="SUPFAM" id="SSF144083">
    <property type="entry name" value="Magnesium transport protein CorA, transmembrane region"/>
    <property type="match status" value="1"/>
</dbReference>
<feature type="repeat" description="ANK" evidence="5">
    <location>
        <begin position="562"/>
        <end position="594"/>
    </location>
</feature>
<feature type="region of interest" description="Disordered" evidence="6">
    <location>
        <begin position="212"/>
        <end position="231"/>
    </location>
</feature>
<evidence type="ECO:0008006" key="10">
    <source>
        <dbReference type="Google" id="ProtNLM"/>
    </source>
</evidence>
<evidence type="ECO:0000256" key="2">
    <source>
        <dbReference type="ARBA" id="ARBA00022692"/>
    </source>
</evidence>
<evidence type="ECO:0000313" key="8">
    <source>
        <dbReference type="EMBL" id="KAF2727552.1"/>
    </source>
</evidence>
<dbReference type="PROSITE" id="PS50088">
    <property type="entry name" value="ANK_REPEAT"/>
    <property type="match status" value="2"/>
</dbReference>
<dbReference type="GO" id="GO:0016020">
    <property type="term" value="C:membrane"/>
    <property type="evidence" value="ECO:0007669"/>
    <property type="project" value="UniProtKB-SubCell"/>
</dbReference>
<feature type="repeat" description="ANK" evidence="5">
    <location>
        <begin position="526"/>
        <end position="552"/>
    </location>
</feature>
<feature type="compositionally biased region" description="Low complexity" evidence="6">
    <location>
        <begin position="1335"/>
        <end position="1349"/>
    </location>
</feature>
<dbReference type="Pfam" id="PF01544">
    <property type="entry name" value="CorA"/>
    <property type="match status" value="1"/>
</dbReference>
<dbReference type="Pfam" id="PF12796">
    <property type="entry name" value="Ank_2"/>
    <property type="match status" value="1"/>
</dbReference>
<proteinExistence type="predicted"/>
<dbReference type="InterPro" id="IPR045863">
    <property type="entry name" value="CorA_TM1_TM2"/>
</dbReference>
<feature type="compositionally biased region" description="Basic and acidic residues" evidence="6">
    <location>
        <begin position="145"/>
        <end position="155"/>
    </location>
</feature>
<feature type="compositionally biased region" description="Basic and acidic residues" evidence="6">
    <location>
        <begin position="26"/>
        <end position="36"/>
    </location>
</feature>
<dbReference type="Gene3D" id="1.20.58.340">
    <property type="entry name" value="Magnesium transport protein CorA, transmembrane region"/>
    <property type="match status" value="1"/>
</dbReference>
<keyword evidence="2 7" id="KW-0812">Transmembrane</keyword>
<dbReference type="SUPFAM" id="SSF48403">
    <property type="entry name" value="Ankyrin repeat"/>
    <property type="match status" value="1"/>
</dbReference>
<dbReference type="InterPro" id="IPR002523">
    <property type="entry name" value="MgTranspt_CorA/ZnTranspt_ZntB"/>
</dbReference>
<feature type="transmembrane region" description="Helical" evidence="7">
    <location>
        <begin position="1272"/>
        <end position="1289"/>
    </location>
</feature>
<evidence type="ECO:0000313" key="9">
    <source>
        <dbReference type="Proteomes" id="UP000799444"/>
    </source>
</evidence>
<keyword evidence="5" id="KW-0040">ANK repeat</keyword>
<feature type="compositionally biased region" description="Low complexity" evidence="6">
    <location>
        <begin position="222"/>
        <end position="231"/>
    </location>
</feature>
<evidence type="ECO:0000256" key="4">
    <source>
        <dbReference type="ARBA" id="ARBA00023136"/>
    </source>
</evidence>
<dbReference type="InterPro" id="IPR002110">
    <property type="entry name" value="Ankyrin_rpt"/>
</dbReference>
<dbReference type="SMART" id="SM00248">
    <property type="entry name" value="ANK"/>
    <property type="match status" value="2"/>
</dbReference>
<gene>
    <name evidence="8" type="ORF">EJ04DRAFT_517173</name>
</gene>
<feature type="region of interest" description="Disordered" evidence="6">
    <location>
        <begin position="137"/>
        <end position="157"/>
    </location>
</feature>
<name>A0A9P4QMM0_9PLEO</name>
<dbReference type="PANTHER" id="PTHR47685:SF1">
    <property type="entry name" value="MAGNESIUM TRANSPORT PROTEIN CORA"/>
    <property type="match status" value="1"/>
</dbReference>
<evidence type="ECO:0000256" key="7">
    <source>
        <dbReference type="SAM" id="Phobius"/>
    </source>
</evidence>
<dbReference type="InterPro" id="IPR036770">
    <property type="entry name" value="Ankyrin_rpt-contain_sf"/>
</dbReference>
<keyword evidence="4 7" id="KW-0472">Membrane</keyword>
<keyword evidence="9" id="KW-1185">Reference proteome</keyword>
<protein>
    <recommendedName>
        <fullName evidence="10">Ankyrin repeat protein</fullName>
    </recommendedName>
</protein>
<sequence length="1418" mass="159094">MANSRIDIPKAPPAPTISVQGATPVDSKRNVREHTSRSPSRPQAWRERKHSFQGRIHRDSATSVPEIITLKEKTKSAGTTTSSESVSKFSIHVRVLHPPEERTSHSVDIVVVYLFNGEKAQPDLALFEAHQNVNAAEKALPSRPPRADGARELADKTTATKNDADLLTPTYLQPSFIPRDFAGNGSTSRKSTTDTKSGTPIDVHGTQKHVASEAAGLSMHQSSGHAGFSSSSKRLFPSINWLKDPDMLPKAIPEARVISIGFNIHDALNAPVDIDATAAQLSENIAGVRSACPTRPILFLAHGFAGILVEQLLIKGASGDQTSESILETTSGLFLFSCPNFGEDKTRNCLATLYGISTVAPLFKSMQSNRLRKLVDEFNEKVMPKNGPAKHTHTSEVQDAQTSHPELGPSESLSRRIGFTIFQYVSADEYSSQRKAERAAENPKLDRTIDRLDDTDSVLVLKKGFDDMMKFQSTEDLDFRRLIDLMTWAVHTRLLLDAATGSQQDMESLESLLKEHRVNVDLRDRWGQTALHIAAQRANVPCKVARILLFNGHANPSPKDRHLNTPLHYAVRRNDIALVQILLDAKADLNCENEDSQTPFDLAKRNKSTKRIAKLLRQQRLTLVEGPAGGFTRVTGSKPKAPISREGQIACKSFQITATEIFSYGGTDHYWSLPISVQEMVYGWESLENILAPARPQPAESVRQERPLCRWLHVHENNMTWVEDLFAKLGYGGSIWAGRGHTSPIPQSRAITPHVYTRGMDQMDGILAIFTPYISYEVNETQTRMNDFVRATQESYNREAFWRKFKKAFFEGQSKTARSRPHSRLGERPTSTGRDSQGDEGNMRRSLSGRRQSAPEGRESPMLGSASDFDSESGHSDSDASSVDDYDIDEEYKAMISQYLNDPPALHVRRTLDQYYYHMLPNTRRRDKDQVVTRWAHSKREEIHNIIMVDQLWLWQFKDKDGTDLIISCFPDRTGTQGKNTRNTKSMDKLRDLVLDPIGSVRNPVHSSTDLIFRIIATCSNIFDRCQEIELLQFLQAFEISIGRVSNKETRLFKKFQKRSEQLHTLNKRHREFETKKNELLEQLLDIGSEITLLVEIKDILDEINIILNVLQTQNSILSEPRLKTHEDLHHSEDARRIVATSTADFTRMQVQAEAVKSSLNALMDLKQKAANAWEAKSSREGAVATARQGNTMLVFTIVTIIFLPLSFMASFFALDVTAFPQDSKGQTNWPLHTVGGLLFGISFAVSIPFIIIAFSVQPMVSIWKSMTNDGLMIQAILFLLGILQRLLGKLRATKLNKKRSKMAKKLRRRQSKFTVDLFEKKFEDSGTSDDGNDESATSSTNSCKSSSGSEEEKEIIAKPATKKERKVKRLTFPKSKGPTARAATVELPWRTRIMGSFSSKSPKKRVTVREYVDDDTV</sequence>
<comment type="subcellular location">
    <subcellularLocation>
        <location evidence="1">Membrane</location>
        <topology evidence="1">Multi-pass membrane protein</topology>
    </subcellularLocation>
</comment>
<dbReference type="PANTHER" id="PTHR47685">
    <property type="entry name" value="MAGNESIUM TRANSPORT PROTEIN CORA"/>
    <property type="match status" value="1"/>
</dbReference>
<evidence type="ECO:0000256" key="3">
    <source>
        <dbReference type="ARBA" id="ARBA00022989"/>
    </source>
</evidence>
<organism evidence="8 9">
    <name type="scientific">Polyplosphaeria fusca</name>
    <dbReference type="NCBI Taxonomy" id="682080"/>
    <lineage>
        <taxon>Eukaryota</taxon>
        <taxon>Fungi</taxon>
        <taxon>Dikarya</taxon>
        <taxon>Ascomycota</taxon>
        <taxon>Pezizomycotina</taxon>
        <taxon>Dothideomycetes</taxon>
        <taxon>Pleosporomycetidae</taxon>
        <taxon>Pleosporales</taxon>
        <taxon>Tetraplosphaeriaceae</taxon>
        <taxon>Polyplosphaeria</taxon>
    </lineage>
</organism>
<reference evidence="8" key="1">
    <citation type="journal article" date="2020" name="Stud. Mycol.">
        <title>101 Dothideomycetes genomes: a test case for predicting lifestyles and emergence of pathogens.</title>
        <authorList>
            <person name="Haridas S."/>
            <person name="Albert R."/>
            <person name="Binder M."/>
            <person name="Bloem J."/>
            <person name="Labutti K."/>
            <person name="Salamov A."/>
            <person name="Andreopoulos B."/>
            <person name="Baker S."/>
            <person name="Barry K."/>
            <person name="Bills G."/>
            <person name="Bluhm B."/>
            <person name="Cannon C."/>
            <person name="Castanera R."/>
            <person name="Culley D."/>
            <person name="Daum C."/>
            <person name="Ezra D."/>
            <person name="Gonzalez J."/>
            <person name="Henrissat B."/>
            <person name="Kuo A."/>
            <person name="Liang C."/>
            <person name="Lipzen A."/>
            <person name="Lutzoni F."/>
            <person name="Magnuson J."/>
            <person name="Mondo S."/>
            <person name="Nolan M."/>
            <person name="Ohm R."/>
            <person name="Pangilinan J."/>
            <person name="Park H.-J."/>
            <person name="Ramirez L."/>
            <person name="Alfaro M."/>
            <person name="Sun H."/>
            <person name="Tritt A."/>
            <person name="Yoshinaga Y."/>
            <person name="Zwiers L.-H."/>
            <person name="Turgeon B."/>
            <person name="Goodwin S."/>
            <person name="Spatafora J."/>
            <person name="Crous P."/>
            <person name="Grigoriev I."/>
        </authorList>
    </citation>
    <scope>NUCLEOTIDE SEQUENCE</scope>
    <source>
        <strain evidence="8">CBS 125425</strain>
    </source>
</reference>
<feature type="transmembrane region" description="Helical" evidence="7">
    <location>
        <begin position="1235"/>
        <end position="1257"/>
    </location>
</feature>
<feature type="region of interest" description="Disordered" evidence="6">
    <location>
        <begin position="175"/>
        <end position="203"/>
    </location>
</feature>
<feature type="region of interest" description="Disordered" evidence="6">
    <location>
        <begin position="383"/>
        <end position="410"/>
    </location>
</feature>
<dbReference type="PROSITE" id="PS50297">
    <property type="entry name" value="ANK_REP_REGION"/>
    <property type="match status" value="2"/>
</dbReference>
<comment type="caution">
    <text evidence="8">The sequence shown here is derived from an EMBL/GenBank/DDBJ whole genome shotgun (WGS) entry which is preliminary data.</text>
</comment>
<accession>A0A9P4QMM0</accession>
<feature type="compositionally biased region" description="Polar residues" evidence="6">
    <location>
        <begin position="395"/>
        <end position="404"/>
    </location>
</feature>
<dbReference type="Proteomes" id="UP000799444">
    <property type="component" value="Unassembled WGS sequence"/>
</dbReference>
<feature type="region of interest" description="Disordered" evidence="6">
    <location>
        <begin position="1325"/>
        <end position="1418"/>
    </location>
</feature>
<dbReference type="GO" id="GO:0046873">
    <property type="term" value="F:metal ion transmembrane transporter activity"/>
    <property type="evidence" value="ECO:0007669"/>
    <property type="project" value="InterPro"/>
</dbReference>
<dbReference type="EMBL" id="ML996325">
    <property type="protein sequence ID" value="KAF2727552.1"/>
    <property type="molecule type" value="Genomic_DNA"/>
</dbReference>
<dbReference type="Gene3D" id="1.25.40.20">
    <property type="entry name" value="Ankyrin repeat-containing domain"/>
    <property type="match status" value="2"/>
</dbReference>
<feature type="compositionally biased region" description="Low complexity" evidence="6">
    <location>
        <begin position="185"/>
        <end position="199"/>
    </location>
</feature>